<protein>
    <submittedName>
        <fullName evidence="4">GNAT family N-acetyltransferase</fullName>
    </submittedName>
</protein>
<evidence type="ECO:0000259" key="3">
    <source>
        <dbReference type="PROSITE" id="PS51186"/>
    </source>
</evidence>
<evidence type="ECO:0000256" key="2">
    <source>
        <dbReference type="ARBA" id="ARBA00023315"/>
    </source>
</evidence>
<dbReference type="EMBL" id="VWNA01000001">
    <property type="protein sequence ID" value="MQT11675.1"/>
    <property type="molecule type" value="Genomic_DNA"/>
</dbReference>
<keyword evidence="1 4" id="KW-0808">Transferase</keyword>
<gene>
    <name evidence="4" type="ORF">F0357_03090</name>
</gene>
<evidence type="ECO:0000313" key="4">
    <source>
        <dbReference type="EMBL" id="MQT11675.1"/>
    </source>
</evidence>
<feature type="domain" description="N-acetyltransferase" evidence="3">
    <location>
        <begin position="8"/>
        <end position="154"/>
    </location>
</feature>
<evidence type="ECO:0000256" key="1">
    <source>
        <dbReference type="ARBA" id="ARBA00022679"/>
    </source>
</evidence>
<dbReference type="InterPro" id="IPR000182">
    <property type="entry name" value="GNAT_dom"/>
</dbReference>
<dbReference type="InterPro" id="IPR016181">
    <property type="entry name" value="Acyl_CoA_acyltransferase"/>
</dbReference>
<dbReference type="AlphaFoldDB" id="A0A6A7XYZ8"/>
<name>A0A6A7XYZ8_9HYPH</name>
<dbReference type="Gene3D" id="3.40.630.30">
    <property type="match status" value="1"/>
</dbReference>
<dbReference type="SUPFAM" id="SSF55729">
    <property type="entry name" value="Acyl-CoA N-acyltransferases (Nat)"/>
    <property type="match status" value="1"/>
</dbReference>
<evidence type="ECO:0000313" key="5">
    <source>
        <dbReference type="Proteomes" id="UP000332515"/>
    </source>
</evidence>
<dbReference type="GO" id="GO:0016747">
    <property type="term" value="F:acyltransferase activity, transferring groups other than amino-acyl groups"/>
    <property type="evidence" value="ECO:0007669"/>
    <property type="project" value="InterPro"/>
</dbReference>
<keyword evidence="5" id="KW-1185">Reference proteome</keyword>
<dbReference type="PANTHER" id="PTHR43877">
    <property type="entry name" value="AMINOALKYLPHOSPHONATE N-ACETYLTRANSFERASE-RELATED-RELATED"/>
    <property type="match status" value="1"/>
</dbReference>
<reference evidence="4 5" key="1">
    <citation type="submission" date="2019-09" db="EMBL/GenBank/DDBJ databases">
        <title>Segnochrobactrum spirostomi gen. nov., sp. nov., isolated from the ciliate Spirostomum cf. yagiui and description of a novel family, Segnochrobactraceae fam. nov. within the order Rhizobiales of the class Alphaproteobacteria.</title>
        <authorList>
            <person name="Akter S."/>
            <person name="Shazib S.U.A."/>
            <person name="Shin M.K."/>
        </authorList>
    </citation>
    <scope>NUCLEOTIDE SEQUENCE [LARGE SCALE GENOMIC DNA]</scope>
    <source>
        <strain evidence="4 5">Sp-1</strain>
    </source>
</reference>
<proteinExistence type="predicted"/>
<dbReference type="Pfam" id="PF00583">
    <property type="entry name" value="Acetyltransf_1"/>
    <property type="match status" value="1"/>
</dbReference>
<organism evidence="4 5">
    <name type="scientific">Segnochrobactrum spirostomi</name>
    <dbReference type="NCBI Taxonomy" id="2608987"/>
    <lineage>
        <taxon>Bacteria</taxon>
        <taxon>Pseudomonadati</taxon>
        <taxon>Pseudomonadota</taxon>
        <taxon>Alphaproteobacteria</taxon>
        <taxon>Hyphomicrobiales</taxon>
        <taxon>Segnochrobactraceae</taxon>
        <taxon>Segnochrobactrum</taxon>
    </lineage>
</organism>
<dbReference type="RefSeq" id="WP_153478617.1">
    <property type="nucleotide sequence ID" value="NZ_VWNA01000001.1"/>
</dbReference>
<comment type="caution">
    <text evidence="4">The sequence shown here is derived from an EMBL/GenBank/DDBJ whole genome shotgun (WGS) entry which is preliminary data.</text>
</comment>
<dbReference type="PROSITE" id="PS51186">
    <property type="entry name" value="GNAT"/>
    <property type="match status" value="1"/>
</dbReference>
<keyword evidence="2" id="KW-0012">Acyltransferase</keyword>
<dbReference type="PANTHER" id="PTHR43877:SF2">
    <property type="entry name" value="AMINOALKYLPHOSPHONATE N-ACETYLTRANSFERASE-RELATED"/>
    <property type="match status" value="1"/>
</dbReference>
<accession>A0A6A7XYZ8</accession>
<sequence length="154" mass="16285">MSAADGPLAIRPATEADVPAAKALVERAYAVHLGVVDKPPAPLFDDYAAHQAAGHLFVAGSGGTIAGLVVLIDAADHLLLDNVAVDPATQGRGVGRALIAFAEAAARARGHHEVRLYTQEKMAANIALYRRLGFVETHRAVQDGFPRVFMTKRL</sequence>
<dbReference type="Proteomes" id="UP000332515">
    <property type="component" value="Unassembled WGS sequence"/>
</dbReference>
<dbReference type="InterPro" id="IPR050832">
    <property type="entry name" value="Bact_Acetyltransf"/>
</dbReference>
<dbReference type="CDD" id="cd04301">
    <property type="entry name" value="NAT_SF"/>
    <property type="match status" value="1"/>
</dbReference>